<keyword evidence="1" id="KW-0175">Coiled coil</keyword>
<dbReference type="Gene3D" id="2.40.30.170">
    <property type="match status" value="1"/>
</dbReference>
<keyword evidence="3" id="KW-1185">Reference proteome</keyword>
<accession>A0ABT1LAM8</accession>
<dbReference type="PANTHER" id="PTHR30438">
    <property type="entry name" value="36 KDA ANTIGEN-RELATED"/>
    <property type="match status" value="1"/>
</dbReference>
<sequence length="333" mass="35099">MSIQAPRIVPLLALVAVAAAVAVGVFAWRRYEAQRVPEGFARANGRIEVERADVSTKYPGRVAEILVREGDAVKRGDVVGRMDAAETVAQVAAARAAVRRAEEGVSRAKAEVAIRAADLKLAEVEVGRTAELERKSIAATAELDRRTAQRDVATASLAAANAAVSDAAAAVEAARAQLAQVEAVLNDLTLRAPVTGRVEYKLAQPGEVIAAGGRVATLLDLSDVTMTLFLPTGEAGRVALGGEGRIVLDAAPNFVVPATVSFVAGEAQFTPKYVETADEREKLMYRVKLAIEPKLLDTYSRYVKAGLTGVGYVKLAPDAPWPAALAPNLPDAR</sequence>
<dbReference type="RefSeq" id="WP_254739488.1">
    <property type="nucleotide sequence ID" value="NZ_JANCLU010000004.1"/>
</dbReference>
<gene>
    <name evidence="2" type="ORF">NK718_05700</name>
</gene>
<evidence type="ECO:0000313" key="3">
    <source>
        <dbReference type="Proteomes" id="UP001205890"/>
    </source>
</evidence>
<dbReference type="SUPFAM" id="SSF111369">
    <property type="entry name" value="HlyD-like secretion proteins"/>
    <property type="match status" value="1"/>
</dbReference>
<feature type="coiled-coil region" evidence="1">
    <location>
        <begin position="157"/>
        <end position="191"/>
    </location>
</feature>
<evidence type="ECO:0000313" key="2">
    <source>
        <dbReference type="EMBL" id="MCP8938003.1"/>
    </source>
</evidence>
<dbReference type="Gene3D" id="1.10.287.470">
    <property type="entry name" value="Helix hairpin bin"/>
    <property type="match status" value="1"/>
</dbReference>
<dbReference type="PANTHER" id="PTHR30438:SF2">
    <property type="entry name" value="MEMBRANE PROTEIN"/>
    <property type="match status" value="1"/>
</dbReference>
<name>A0ABT1LAM8_9HYPH</name>
<dbReference type="Proteomes" id="UP001205890">
    <property type="component" value="Unassembled WGS sequence"/>
</dbReference>
<organism evidence="2 3">
    <name type="scientific">Alsobacter ponti</name>
    <dbReference type="NCBI Taxonomy" id="2962936"/>
    <lineage>
        <taxon>Bacteria</taxon>
        <taxon>Pseudomonadati</taxon>
        <taxon>Pseudomonadota</taxon>
        <taxon>Alphaproteobacteria</taxon>
        <taxon>Hyphomicrobiales</taxon>
        <taxon>Alsobacteraceae</taxon>
        <taxon>Alsobacter</taxon>
    </lineage>
</organism>
<comment type="caution">
    <text evidence="2">The sequence shown here is derived from an EMBL/GenBank/DDBJ whole genome shotgun (WGS) entry which is preliminary data.</text>
</comment>
<protein>
    <submittedName>
        <fullName evidence="2">HlyD family efflux transporter periplasmic adaptor subunit</fullName>
    </submittedName>
</protein>
<evidence type="ECO:0000256" key="1">
    <source>
        <dbReference type="SAM" id="Coils"/>
    </source>
</evidence>
<dbReference type="Gene3D" id="2.40.50.100">
    <property type="match status" value="1"/>
</dbReference>
<proteinExistence type="predicted"/>
<dbReference type="EMBL" id="JANCLU010000004">
    <property type="protein sequence ID" value="MCP8938003.1"/>
    <property type="molecule type" value="Genomic_DNA"/>
</dbReference>
<reference evidence="2 3" key="1">
    <citation type="submission" date="2022-07" db="EMBL/GenBank/DDBJ databases">
        <authorList>
            <person name="Li W.-J."/>
            <person name="Deng Q.-Q."/>
        </authorList>
    </citation>
    <scope>NUCLEOTIDE SEQUENCE [LARGE SCALE GENOMIC DNA]</scope>
    <source>
        <strain evidence="2 3">SYSU M60028</strain>
    </source>
</reference>